<proteinExistence type="predicted"/>
<dbReference type="NCBIfam" id="TIGR00426">
    <property type="entry name" value="competence protein ComEA helix-hairpin-helix repeat region"/>
    <property type="match status" value="1"/>
</dbReference>
<feature type="chain" id="PRO_5046084276" evidence="1">
    <location>
        <begin position="23"/>
        <end position="102"/>
    </location>
</feature>
<feature type="signal peptide" evidence="1">
    <location>
        <begin position="1"/>
        <end position="22"/>
    </location>
</feature>
<evidence type="ECO:0000259" key="2">
    <source>
        <dbReference type="SMART" id="SM00278"/>
    </source>
</evidence>
<organism evidence="3 4">
    <name type="scientific">Cellvibrio fontiphilus</name>
    <dbReference type="NCBI Taxonomy" id="1815559"/>
    <lineage>
        <taxon>Bacteria</taxon>
        <taxon>Pseudomonadati</taxon>
        <taxon>Pseudomonadota</taxon>
        <taxon>Gammaproteobacteria</taxon>
        <taxon>Cellvibrionales</taxon>
        <taxon>Cellvibrionaceae</taxon>
        <taxon>Cellvibrio</taxon>
    </lineage>
</organism>
<keyword evidence="3" id="KW-0238">DNA-binding</keyword>
<dbReference type="InterPro" id="IPR003583">
    <property type="entry name" value="Hlx-hairpin-Hlx_DNA-bd_motif"/>
</dbReference>
<comment type="caution">
    <text evidence="3">The sequence shown here is derived from an EMBL/GenBank/DDBJ whole genome shotgun (WGS) entry which is preliminary data.</text>
</comment>
<dbReference type="Proteomes" id="UP001595555">
    <property type="component" value="Unassembled WGS sequence"/>
</dbReference>
<sequence length="102" mass="10856">MKKLMSILSVVTLGLAASFAVAVEPSPNPVVKAEVVAQQGAININTADVAELTKLKGIGIKKAEAIIAWREANGDFKSVDQLIEVKGIGEATLMQNRENIRI</sequence>
<dbReference type="RefSeq" id="WP_378117703.1">
    <property type="nucleotide sequence ID" value="NZ_JBHRTF010000003.1"/>
</dbReference>
<dbReference type="InterPro" id="IPR010994">
    <property type="entry name" value="RuvA_2-like"/>
</dbReference>
<accession>A0ABV7FGR7</accession>
<evidence type="ECO:0000313" key="3">
    <source>
        <dbReference type="EMBL" id="MFC3115429.1"/>
    </source>
</evidence>
<evidence type="ECO:0000256" key="1">
    <source>
        <dbReference type="SAM" id="SignalP"/>
    </source>
</evidence>
<dbReference type="InterPro" id="IPR051675">
    <property type="entry name" value="Endo/Exo/Phosphatase_dom_1"/>
</dbReference>
<protein>
    <submittedName>
        <fullName evidence="3">ComEA family DNA-binding protein</fullName>
    </submittedName>
</protein>
<keyword evidence="4" id="KW-1185">Reference proteome</keyword>
<dbReference type="EMBL" id="JBHRTF010000003">
    <property type="protein sequence ID" value="MFC3115429.1"/>
    <property type="molecule type" value="Genomic_DNA"/>
</dbReference>
<feature type="domain" description="Helix-hairpin-helix DNA-binding motif class 1" evidence="2">
    <location>
        <begin position="50"/>
        <end position="69"/>
    </location>
</feature>
<dbReference type="SMART" id="SM00278">
    <property type="entry name" value="HhH1"/>
    <property type="match status" value="2"/>
</dbReference>
<dbReference type="SUPFAM" id="SSF47781">
    <property type="entry name" value="RuvA domain 2-like"/>
    <property type="match status" value="1"/>
</dbReference>
<dbReference type="GO" id="GO:0003677">
    <property type="term" value="F:DNA binding"/>
    <property type="evidence" value="ECO:0007669"/>
    <property type="project" value="UniProtKB-KW"/>
</dbReference>
<reference evidence="4" key="1">
    <citation type="journal article" date="2019" name="Int. J. Syst. Evol. Microbiol.">
        <title>The Global Catalogue of Microorganisms (GCM) 10K type strain sequencing project: providing services to taxonomists for standard genome sequencing and annotation.</title>
        <authorList>
            <consortium name="The Broad Institute Genomics Platform"/>
            <consortium name="The Broad Institute Genome Sequencing Center for Infectious Disease"/>
            <person name="Wu L."/>
            <person name="Ma J."/>
        </authorList>
    </citation>
    <scope>NUCLEOTIDE SEQUENCE [LARGE SCALE GENOMIC DNA]</scope>
    <source>
        <strain evidence="4">KCTC 52237</strain>
    </source>
</reference>
<feature type="domain" description="Helix-hairpin-helix DNA-binding motif class 1" evidence="2">
    <location>
        <begin position="80"/>
        <end position="99"/>
    </location>
</feature>
<dbReference type="InterPro" id="IPR004509">
    <property type="entry name" value="Competence_ComEA_HhH"/>
</dbReference>
<dbReference type="Gene3D" id="1.10.150.280">
    <property type="entry name" value="AF1531-like domain"/>
    <property type="match status" value="1"/>
</dbReference>
<dbReference type="Pfam" id="PF12836">
    <property type="entry name" value="HHH_3"/>
    <property type="match status" value="1"/>
</dbReference>
<evidence type="ECO:0000313" key="4">
    <source>
        <dbReference type="Proteomes" id="UP001595555"/>
    </source>
</evidence>
<name>A0ABV7FGR7_9GAMM</name>
<dbReference type="PANTHER" id="PTHR21180">
    <property type="entry name" value="ENDONUCLEASE/EXONUCLEASE/PHOSPHATASE FAMILY DOMAIN-CONTAINING PROTEIN 1"/>
    <property type="match status" value="1"/>
</dbReference>
<keyword evidence="1" id="KW-0732">Signal</keyword>
<gene>
    <name evidence="3" type="ORF">ACFODX_07670</name>
</gene>
<dbReference type="PANTHER" id="PTHR21180:SF32">
    <property type="entry name" value="ENDONUCLEASE_EXONUCLEASE_PHOSPHATASE FAMILY DOMAIN-CONTAINING PROTEIN 1"/>
    <property type="match status" value="1"/>
</dbReference>